<gene>
    <name evidence="1" type="ORF">B0I32_111291</name>
</gene>
<dbReference type="EMBL" id="PVNG01000011">
    <property type="protein sequence ID" value="PRX63295.1"/>
    <property type="molecule type" value="Genomic_DNA"/>
</dbReference>
<reference evidence="1 2" key="1">
    <citation type="submission" date="2018-03" db="EMBL/GenBank/DDBJ databases">
        <title>Genomic Encyclopedia of Type Strains, Phase III (KMG-III): the genomes of soil and plant-associated and newly described type strains.</title>
        <authorList>
            <person name="Whitman W."/>
        </authorList>
    </citation>
    <scope>NUCLEOTIDE SEQUENCE [LARGE SCALE GENOMIC DNA]</scope>
    <source>
        <strain evidence="1 2">CGMCC 4.7104</strain>
    </source>
</reference>
<proteinExistence type="predicted"/>
<dbReference type="Pfam" id="PF13563">
    <property type="entry name" value="2_5_RNA_ligase2"/>
    <property type="match status" value="1"/>
</dbReference>
<keyword evidence="2" id="KW-1185">Reference proteome</keyword>
<keyword evidence="1" id="KW-0436">Ligase</keyword>
<protein>
    <submittedName>
        <fullName evidence="1">2'-5' RNA ligase</fullName>
    </submittedName>
</protein>
<dbReference type="SUPFAM" id="SSF55144">
    <property type="entry name" value="LigT-like"/>
    <property type="match status" value="1"/>
</dbReference>
<dbReference type="GO" id="GO:0016874">
    <property type="term" value="F:ligase activity"/>
    <property type="evidence" value="ECO:0007669"/>
    <property type="project" value="UniProtKB-KW"/>
</dbReference>
<dbReference type="RefSeq" id="WP_181307789.1">
    <property type="nucleotide sequence ID" value="NZ_PVNG01000011.1"/>
</dbReference>
<dbReference type="InterPro" id="IPR009097">
    <property type="entry name" value="Cyclic_Pdiesterase"/>
</dbReference>
<accession>A0A2T0MWI2</accession>
<dbReference type="Gene3D" id="3.90.1140.10">
    <property type="entry name" value="Cyclic phosphodiesterase"/>
    <property type="match status" value="1"/>
</dbReference>
<evidence type="ECO:0000313" key="2">
    <source>
        <dbReference type="Proteomes" id="UP000238312"/>
    </source>
</evidence>
<dbReference type="Proteomes" id="UP000238312">
    <property type="component" value="Unassembled WGS sequence"/>
</dbReference>
<sequence length="225" mass="25377">MTGRDMDEVRSHWWPREGWWPGRLVYTWHLTFEGAPQLHRLAERYQQALAVVGGHDPVPVQWLHLTVQSVGWVDEVSEERLEQVTQAVAVRLGRLAPVELTFDRPAVRSESVAWEVTPAEPLREIWREIRNGIAEVAGEVPMAAEQAGGLHPHVSLTYMNTSGPAEPYVEALGGVDAEPVRVNVDRVTLIVQNRVLEPEWVYRWSTHAVVPLGADDGRRHVARST</sequence>
<name>A0A2T0MWI2_9ACTN</name>
<comment type="caution">
    <text evidence="1">The sequence shown here is derived from an EMBL/GenBank/DDBJ whole genome shotgun (WGS) entry which is preliminary data.</text>
</comment>
<organism evidence="1 2">
    <name type="scientific">Nonomuraea fuscirosea</name>
    <dbReference type="NCBI Taxonomy" id="1291556"/>
    <lineage>
        <taxon>Bacteria</taxon>
        <taxon>Bacillati</taxon>
        <taxon>Actinomycetota</taxon>
        <taxon>Actinomycetes</taxon>
        <taxon>Streptosporangiales</taxon>
        <taxon>Streptosporangiaceae</taxon>
        <taxon>Nonomuraea</taxon>
    </lineage>
</organism>
<dbReference type="AlphaFoldDB" id="A0A2T0MWI2"/>
<evidence type="ECO:0000313" key="1">
    <source>
        <dbReference type="EMBL" id="PRX63295.1"/>
    </source>
</evidence>